<proteinExistence type="predicted"/>
<protein>
    <submittedName>
        <fullName evidence="1">Uncharacterized protein</fullName>
    </submittedName>
</protein>
<dbReference type="AlphaFoldDB" id="A0A0F9SXQ5"/>
<gene>
    <name evidence="1" type="ORF">LCGC14_0417900</name>
</gene>
<accession>A0A0F9SXQ5</accession>
<reference evidence="1" key="1">
    <citation type="journal article" date="2015" name="Nature">
        <title>Complex archaea that bridge the gap between prokaryotes and eukaryotes.</title>
        <authorList>
            <person name="Spang A."/>
            <person name="Saw J.H."/>
            <person name="Jorgensen S.L."/>
            <person name="Zaremba-Niedzwiedzka K."/>
            <person name="Martijn J."/>
            <person name="Lind A.E."/>
            <person name="van Eijk R."/>
            <person name="Schleper C."/>
            <person name="Guy L."/>
            <person name="Ettema T.J."/>
        </authorList>
    </citation>
    <scope>NUCLEOTIDE SEQUENCE</scope>
</reference>
<sequence length="98" mass="10917">MNQPKTMMEERFDKKFAPAAGMPWSMDNIKAFITQELADQKAGVQIWCDCGDLMEPSADDKFQGVYGKAVYCLGCDKIVYIASEKSKKAVATALKKKL</sequence>
<name>A0A0F9SXQ5_9ZZZZ</name>
<comment type="caution">
    <text evidence="1">The sequence shown here is derived from an EMBL/GenBank/DDBJ whole genome shotgun (WGS) entry which is preliminary data.</text>
</comment>
<organism evidence="1">
    <name type="scientific">marine sediment metagenome</name>
    <dbReference type="NCBI Taxonomy" id="412755"/>
    <lineage>
        <taxon>unclassified sequences</taxon>
        <taxon>metagenomes</taxon>
        <taxon>ecological metagenomes</taxon>
    </lineage>
</organism>
<dbReference type="EMBL" id="LAZR01000377">
    <property type="protein sequence ID" value="KKN71724.1"/>
    <property type="molecule type" value="Genomic_DNA"/>
</dbReference>
<evidence type="ECO:0000313" key="1">
    <source>
        <dbReference type="EMBL" id="KKN71724.1"/>
    </source>
</evidence>